<protein>
    <submittedName>
        <fullName evidence="2">Uncharacterized protein</fullName>
    </submittedName>
</protein>
<evidence type="ECO:0000256" key="1">
    <source>
        <dbReference type="SAM" id="MobiDB-lite"/>
    </source>
</evidence>
<feature type="region of interest" description="Disordered" evidence="1">
    <location>
        <begin position="36"/>
        <end position="56"/>
    </location>
</feature>
<accession>X1F4D5</accession>
<feature type="non-terminal residue" evidence="2">
    <location>
        <position position="1"/>
    </location>
</feature>
<organism evidence="2">
    <name type="scientific">marine sediment metagenome</name>
    <dbReference type="NCBI Taxonomy" id="412755"/>
    <lineage>
        <taxon>unclassified sequences</taxon>
        <taxon>metagenomes</taxon>
        <taxon>ecological metagenomes</taxon>
    </lineage>
</organism>
<comment type="caution">
    <text evidence="2">The sequence shown here is derived from an EMBL/GenBank/DDBJ whole genome shotgun (WGS) entry which is preliminary data.</text>
</comment>
<name>X1F4D5_9ZZZZ</name>
<dbReference type="AlphaFoldDB" id="X1F4D5"/>
<sequence>VLDCIYYLIRVIASSETGLSITFVAQGSLFVQNSPCSTSNTTTNSINTSNSQRDDK</sequence>
<gene>
    <name evidence="2" type="ORF">S01H4_66517</name>
</gene>
<evidence type="ECO:0000313" key="2">
    <source>
        <dbReference type="EMBL" id="GAH24249.1"/>
    </source>
</evidence>
<proteinExistence type="predicted"/>
<dbReference type="EMBL" id="BART01041240">
    <property type="protein sequence ID" value="GAH24249.1"/>
    <property type="molecule type" value="Genomic_DNA"/>
</dbReference>
<reference evidence="2" key="1">
    <citation type="journal article" date="2014" name="Front. Microbiol.">
        <title>High frequency of phylogenetically diverse reductive dehalogenase-homologous genes in deep subseafloor sedimentary metagenomes.</title>
        <authorList>
            <person name="Kawai M."/>
            <person name="Futagami T."/>
            <person name="Toyoda A."/>
            <person name="Takaki Y."/>
            <person name="Nishi S."/>
            <person name="Hori S."/>
            <person name="Arai W."/>
            <person name="Tsubouchi T."/>
            <person name="Morono Y."/>
            <person name="Uchiyama I."/>
            <person name="Ito T."/>
            <person name="Fujiyama A."/>
            <person name="Inagaki F."/>
            <person name="Takami H."/>
        </authorList>
    </citation>
    <scope>NUCLEOTIDE SEQUENCE</scope>
    <source>
        <strain evidence="2">Expedition CK06-06</strain>
    </source>
</reference>